<dbReference type="SFLD" id="SFLDG01154">
    <property type="entry name" value="Main.5:_Phi-like"/>
    <property type="match status" value="1"/>
</dbReference>
<evidence type="ECO:0000256" key="4">
    <source>
        <dbReference type="ARBA" id="ARBA00047960"/>
    </source>
</evidence>
<dbReference type="InterPro" id="IPR040079">
    <property type="entry name" value="Glutathione_S-Trfase"/>
</dbReference>
<dbReference type="Pfam" id="PF02798">
    <property type="entry name" value="GST_N"/>
    <property type="match status" value="2"/>
</dbReference>
<dbReference type="FunFam" id="3.40.30.10:FF:000016">
    <property type="entry name" value="Glutathione S-transferase F2"/>
    <property type="match status" value="2"/>
</dbReference>
<evidence type="ECO:0000313" key="8">
    <source>
        <dbReference type="EMBL" id="KAL0435870.1"/>
    </source>
</evidence>
<evidence type="ECO:0000256" key="2">
    <source>
        <dbReference type="ARBA" id="ARBA00012452"/>
    </source>
</evidence>
<feature type="domain" description="GST C-terminal" evidence="7">
    <location>
        <begin position="92"/>
        <end position="225"/>
    </location>
</feature>
<dbReference type="Gene3D" id="1.20.1050.10">
    <property type="match status" value="2"/>
</dbReference>
<reference evidence="8" key="1">
    <citation type="submission" date="2020-06" db="EMBL/GenBank/DDBJ databases">
        <authorList>
            <person name="Li T."/>
            <person name="Hu X."/>
            <person name="Zhang T."/>
            <person name="Song X."/>
            <person name="Zhang H."/>
            <person name="Dai N."/>
            <person name="Sheng W."/>
            <person name="Hou X."/>
            <person name="Wei L."/>
        </authorList>
    </citation>
    <scope>NUCLEOTIDE SEQUENCE</scope>
    <source>
        <strain evidence="8">G02</strain>
        <tissue evidence="8">Leaf</tissue>
    </source>
</reference>
<dbReference type="PROSITE" id="PS50405">
    <property type="entry name" value="GST_CTER"/>
    <property type="match status" value="2"/>
</dbReference>
<feature type="domain" description="GST C-terminal" evidence="7">
    <location>
        <begin position="301"/>
        <end position="426"/>
    </location>
</feature>
<protein>
    <recommendedName>
        <fullName evidence="2">glutathione transferase</fullName>
        <ecNumber evidence="2">2.5.1.18</ecNumber>
    </recommendedName>
    <alternativeName>
        <fullName evidence="5">GST class-phi</fullName>
    </alternativeName>
</protein>
<dbReference type="InterPro" id="IPR036249">
    <property type="entry name" value="Thioredoxin-like_sf"/>
</dbReference>
<dbReference type="SUPFAM" id="SSF52833">
    <property type="entry name" value="Thioredoxin-like"/>
    <property type="match status" value="2"/>
</dbReference>
<dbReference type="CDD" id="cd03187">
    <property type="entry name" value="GST_C_Phi"/>
    <property type="match status" value="2"/>
</dbReference>
<feature type="domain" description="GST N-terminal" evidence="6">
    <location>
        <begin position="213"/>
        <end position="294"/>
    </location>
</feature>
<name>A0AAW2W6X6_SESRA</name>
<feature type="domain" description="GST N-terminal" evidence="6">
    <location>
        <begin position="4"/>
        <end position="85"/>
    </location>
</feature>
<comment type="catalytic activity">
    <reaction evidence="4">
        <text>RX + glutathione = an S-substituted glutathione + a halide anion + H(+)</text>
        <dbReference type="Rhea" id="RHEA:16437"/>
        <dbReference type="ChEBI" id="CHEBI:15378"/>
        <dbReference type="ChEBI" id="CHEBI:16042"/>
        <dbReference type="ChEBI" id="CHEBI:17792"/>
        <dbReference type="ChEBI" id="CHEBI:57925"/>
        <dbReference type="ChEBI" id="CHEBI:90779"/>
        <dbReference type="EC" id="2.5.1.18"/>
    </reaction>
</comment>
<dbReference type="PROSITE" id="PS50404">
    <property type="entry name" value="GST_NTER"/>
    <property type="match status" value="2"/>
</dbReference>
<dbReference type="Pfam" id="PF00043">
    <property type="entry name" value="GST_C"/>
    <property type="match status" value="2"/>
</dbReference>
<evidence type="ECO:0000256" key="1">
    <source>
        <dbReference type="ARBA" id="ARBA00010128"/>
    </source>
</evidence>
<evidence type="ECO:0000259" key="6">
    <source>
        <dbReference type="PROSITE" id="PS50404"/>
    </source>
</evidence>
<reference evidence="8" key="2">
    <citation type="journal article" date="2024" name="Plant">
        <title>Genomic evolution and insights into agronomic trait innovations of Sesamum species.</title>
        <authorList>
            <person name="Miao H."/>
            <person name="Wang L."/>
            <person name="Qu L."/>
            <person name="Liu H."/>
            <person name="Sun Y."/>
            <person name="Le M."/>
            <person name="Wang Q."/>
            <person name="Wei S."/>
            <person name="Zheng Y."/>
            <person name="Lin W."/>
            <person name="Duan Y."/>
            <person name="Cao H."/>
            <person name="Xiong S."/>
            <person name="Wang X."/>
            <person name="Wei L."/>
            <person name="Li C."/>
            <person name="Ma Q."/>
            <person name="Ju M."/>
            <person name="Zhao R."/>
            <person name="Li G."/>
            <person name="Mu C."/>
            <person name="Tian Q."/>
            <person name="Mei H."/>
            <person name="Zhang T."/>
            <person name="Gao T."/>
            <person name="Zhang H."/>
        </authorList>
    </citation>
    <scope>NUCLEOTIDE SEQUENCE</scope>
    <source>
        <strain evidence="8">G02</strain>
    </source>
</reference>
<dbReference type="CDD" id="cd03053">
    <property type="entry name" value="GST_N_Phi"/>
    <property type="match status" value="1"/>
</dbReference>
<evidence type="ECO:0000256" key="5">
    <source>
        <dbReference type="ARBA" id="ARBA00081070"/>
    </source>
</evidence>
<dbReference type="GO" id="GO:0009407">
    <property type="term" value="P:toxin catabolic process"/>
    <property type="evidence" value="ECO:0007669"/>
    <property type="project" value="UniProtKB-ARBA"/>
</dbReference>
<dbReference type="SFLD" id="SFLDS00019">
    <property type="entry name" value="Glutathione_Transferase_(cytos"/>
    <property type="match status" value="2"/>
</dbReference>
<gene>
    <name evidence="8" type="ORF">Sradi_0294900</name>
</gene>
<dbReference type="Gene3D" id="3.40.30.10">
    <property type="entry name" value="Glutaredoxin"/>
    <property type="match status" value="2"/>
</dbReference>
<evidence type="ECO:0000259" key="7">
    <source>
        <dbReference type="PROSITE" id="PS50405"/>
    </source>
</evidence>
<dbReference type="InterPro" id="IPR036282">
    <property type="entry name" value="Glutathione-S-Trfase_C_sf"/>
</dbReference>
<dbReference type="EC" id="2.5.1.18" evidence="2"/>
<dbReference type="GO" id="GO:0005737">
    <property type="term" value="C:cytoplasm"/>
    <property type="evidence" value="ECO:0007669"/>
    <property type="project" value="TreeGrafter"/>
</dbReference>
<dbReference type="GO" id="GO:0004364">
    <property type="term" value="F:glutathione transferase activity"/>
    <property type="evidence" value="ECO:0007669"/>
    <property type="project" value="UniProtKB-EC"/>
</dbReference>
<accession>A0AAW2W6X6</accession>
<dbReference type="EMBL" id="JACGWJ010000002">
    <property type="protein sequence ID" value="KAL0435870.1"/>
    <property type="molecule type" value="Genomic_DNA"/>
</dbReference>
<dbReference type="SUPFAM" id="SSF47616">
    <property type="entry name" value="GST C-terminal domain-like"/>
    <property type="match status" value="2"/>
</dbReference>
<dbReference type="SFLD" id="SFLDG00358">
    <property type="entry name" value="Main_(cytGST)"/>
    <property type="match status" value="2"/>
</dbReference>
<dbReference type="InterPro" id="IPR010987">
    <property type="entry name" value="Glutathione-S-Trfase_C-like"/>
</dbReference>
<dbReference type="InterPro" id="IPR034347">
    <property type="entry name" value="GST_Phi_C"/>
</dbReference>
<keyword evidence="3" id="KW-0808">Transferase</keyword>
<dbReference type="InterPro" id="IPR004045">
    <property type="entry name" value="Glutathione_S-Trfase_N"/>
</dbReference>
<dbReference type="PANTHER" id="PTHR43900">
    <property type="entry name" value="GLUTATHIONE S-TRANSFERASE RHO"/>
    <property type="match status" value="1"/>
</dbReference>
<dbReference type="GO" id="GO:0043295">
    <property type="term" value="F:glutathione binding"/>
    <property type="evidence" value="ECO:0007669"/>
    <property type="project" value="TreeGrafter"/>
</dbReference>
<sequence>MPGYGNQGPRKPSLPAAQRVLLALEEKDLEYEFVLVDLRSGEQKKEPFISINPFGQVPGFEDGDLKLFESRAITEYISHAYADKGTPLIDQDPKKQAIIGVWLEVEAHRFDAAGQKLNFELLIKAFKGLTTDEAAVEQLQGDLGKVLDVYEARLSKSKYLAGDEYTLADLHHLPLINNLFKTKVKALFDQRPHVSAWCANLLARPAWQKRVKGIMKLHGHPVSPPVRRVAVCLEEKGLPYEFVFVDLSTGQQKKHPFISLNPFGQVPAFEDGDLKLFESRAVNQYIAHAYADKGTPLICQNPKKMAIVSLWTEVEAQKYDPPAAKLTWELSIKPLLGMSTDDAVVEEQEVQLAKVLDVYEARLAQSKYLGGDSFSLADLHHLPTMNYLMGTRVKAVFDARPHVSSWYADISARPAWQKVVAMKNNQ</sequence>
<dbReference type="FunFam" id="1.20.1050.10:FF:000004">
    <property type="entry name" value="Glutathione S-transferase F2"/>
    <property type="match status" value="2"/>
</dbReference>
<comment type="similarity">
    <text evidence="1">Belongs to the GST superfamily. Phi family.</text>
</comment>
<dbReference type="PANTHER" id="PTHR43900:SF47">
    <property type="entry name" value="GLUTATHIONE S-TRANSFERASE F6-RELATED"/>
    <property type="match status" value="1"/>
</dbReference>
<proteinExistence type="inferred from homology"/>
<comment type="caution">
    <text evidence="8">The sequence shown here is derived from an EMBL/GenBank/DDBJ whole genome shotgun (WGS) entry which is preliminary data.</text>
</comment>
<dbReference type="InterPro" id="IPR004046">
    <property type="entry name" value="GST_C"/>
</dbReference>
<dbReference type="GO" id="GO:0006749">
    <property type="term" value="P:glutathione metabolic process"/>
    <property type="evidence" value="ECO:0007669"/>
    <property type="project" value="TreeGrafter"/>
</dbReference>
<organism evidence="8">
    <name type="scientific">Sesamum radiatum</name>
    <name type="common">Black benniseed</name>
    <dbReference type="NCBI Taxonomy" id="300843"/>
    <lineage>
        <taxon>Eukaryota</taxon>
        <taxon>Viridiplantae</taxon>
        <taxon>Streptophyta</taxon>
        <taxon>Embryophyta</taxon>
        <taxon>Tracheophyta</taxon>
        <taxon>Spermatophyta</taxon>
        <taxon>Magnoliopsida</taxon>
        <taxon>eudicotyledons</taxon>
        <taxon>Gunneridae</taxon>
        <taxon>Pentapetalae</taxon>
        <taxon>asterids</taxon>
        <taxon>lamiids</taxon>
        <taxon>Lamiales</taxon>
        <taxon>Pedaliaceae</taxon>
        <taxon>Sesamum</taxon>
    </lineage>
</organism>
<dbReference type="AlphaFoldDB" id="A0AAW2W6X6"/>
<evidence type="ECO:0000256" key="3">
    <source>
        <dbReference type="ARBA" id="ARBA00022679"/>
    </source>
</evidence>